<dbReference type="RefSeq" id="WP_344661301.1">
    <property type="nucleotide sequence ID" value="NZ_BAAAQM010000051.1"/>
</dbReference>
<dbReference type="Proteomes" id="UP001499854">
    <property type="component" value="Unassembled WGS sequence"/>
</dbReference>
<proteinExistence type="predicted"/>
<dbReference type="InterPro" id="IPR032675">
    <property type="entry name" value="LRR_dom_sf"/>
</dbReference>
<accession>A0ABN2SY39</accession>
<dbReference type="EMBL" id="BAAAQM010000051">
    <property type="protein sequence ID" value="GAA1994361.1"/>
    <property type="molecule type" value="Genomic_DNA"/>
</dbReference>
<dbReference type="SUPFAM" id="SSF52058">
    <property type="entry name" value="L domain-like"/>
    <property type="match status" value="1"/>
</dbReference>
<evidence type="ECO:0000256" key="1">
    <source>
        <dbReference type="SAM" id="MobiDB-lite"/>
    </source>
</evidence>
<comment type="caution">
    <text evidence="2">The sequence shown here is derived from an EMBL/GenBank/DDBJ whole genome shotgun (WGS) entry which is preliminary data.</text>
</comment>
<keyword evidence="3" id="KW-1185">Reference proteome</keyword>
<name>A0ABN2SY39_9ACTN</name>
<feature type="region of interest" description="Disordered" evidence="1">
    <location>
        <begin position="223"/>
        <end position="243"/>
    </location>
</feature>
<organism evidence="2 3">
    <name type="scientific">Catenulispora subtropica</name>
    <dbReference type="NCBI Taxonomy" id="450798"/>
    <lineage>
        <taxon>Bacteria</taxon>
        <taxon>Bacillati</taxon>
        <taxon>Actinomycetota</taxon>
        <taxon>Actinomycetes</taxon>
        <taxon>Catenulisporales</taxon>
        <taxon>Catenulisporaceae</taxon>
        <taxon>Catenulispora</taxon>
    </lineage>
</organism>
<sequence>MTSPSHDLCRCLGKRLDRPPKIAKFHKDCQDTRAPGWRHFLELIEEAAEDRRAEFKPLAELSPEHRRQIVTLPPTISKLTDVRHLVLYRSNLVRIPPEIGRMTSLEEFTAYTSYRLHWFPYELTRCPNLKRSTVSTRALYGNYKYRPPFPGLATEVDRIGELRPGTWGATSIQFCSVCDAPIGNSGPVQAWISLRVATDVLPLLVNACSTACIEALPTPPEKYVQTPHRGGPAMEQPSVEDVF</sequence>
<gene>
    <name evidence="2" type="ORF">GCM10009838_68340</name>
</gene>
<dbReference type="Gene3D" id="3.80.10.10">
    <property type="entry name" value="Ribonuclease Inhibitor"/>
    <property type="match status" value="1"/>
</dbReference>
<evidence type="ECO:0000313" key="2">
    <source>
        <dbReference type="EMBL" id="GAA1994361.1"/>
    </source>
</evidence>
<evidence type="ECO:0008006" key="4">
    <source>
        <dbReference type="Google" id="ProtNLM"/>
    </source>
</evidence>
<reference evidence="2 3" key="1">
    <citation type="journal article" date="2019" name="Int. J. Syst. Evol. Microbiol.">
        <title>The Global Catalogue of Microorganisms (GCM) 10K type strain sequencing project: providing services to taxonomists for standard genome sequencing and annotation.</title>
        <authorList>
            <consortium name="The Broad Institute Genomics Platform"/>
            <consortium name="The Broad Institute Genome Sequencing Center for Infectious Disease"/>
            <person name="Wu L."/>
            <person name="Ma J."/>
        </authorList>
    </citation>
    <scope>NUCLEOTIDE SEQUENCE [LARGE SCALE GENOMIC DNA]</scope>
    <source>
        <strain evidence="2 3">JCM 16013</strain>
    </source>
</reference>
<evidence type="ECO:0000313" key="3">
    <source>
        <dbReference type="Proteomes" id="UP001499854"/>
    </source>
</evidence>
<protein>
    <recommendedName>
        <fullName evidence="4">Leucine-rich repeat domain-containing protein</fullName>
    </recommendedName>
</protein>